<keyword evidence="1" id="KW-0472">Membrane</keyword>
<reference evidence="2" key="2">
    <citation type="submission" date="2023-01" db="EMBL/GenBank/DDBJ databases">
        <authorList>
            <person name="Sun Q."/>
            <person name="Evtushenko L."/>
        </authorList>
    </citation>
    <scope>NUCLEOTIDE SEQUENCE</scope>
    <source>
        <strain evidence="2">VKM B-1513</strain>
    </source>
</reference>
<keyword evidence="1" id="KW-0812">Transmembrane</keyword>
<gene>
    <name evidence="2" type="ORF">GCM10017621_33450</name>
</gene>
<protein>
    <submittedName>
        <fullName evidence="2">Uncharacterized protein</fullName>
    </submittedName>
</protein>
<keyword evidence="3" id="KW-1185">Reference proteome</keyword>
<organism evidence="2 3">
    <name type="scientific">Maricaulis virginensis</name>
    <dbReference type="NCBI Taxonomy" id="144022"/>
    <lineage>
        <taxon>Bacteria</taxon>
        <taxon>Pseudomonadati</taxon>
        <taxon>Pseudomonadota</taxon>
        <taxon>Alphaproteobacteria</taxon>
        <taxon>Maricaulales</taxon>
        <taxon>Maricaulaceae</taxon>
        <taxon>Maricaulis</taxon>
    </lineage>
</organism>
<dbReference type="Proteomes" id="UP001143486">
    <property type="component" value="Unassembled WGS sequence"/>
</dbReference>
<dbReference type="EMBL" id="BSFE01000014">
    <property type="protein sequence ID" value="GLK53837.1"/>
    <property type="molecule type" value="Genomic_DNA"/>
</dbReference>
<feature type="transmembrane region" description="Helical" evidence="1">
    <location>
        <begin position="12"/>
        <end position="36"/>
    </location>
</feature>
<sequence>MSRAAATPRRSLGAIFVIPALIGCLSLIGLVSALAGDGLSDVLSWAGLAVPLIAIVWARSRRRQ</sequence>
<dbReference type="AlphaFoldDB" id="A0A9W6INY7"/>
<keyword evidence="1" id="KW-1133">Transmembrane helix</keyword>
<reference evidence="2" key="1">
    <citation type="journal article" date="2014" name="Int. J. Syst. Evol. Microbiol.">
        <title>Complete genome sequence of Corynebacterium casei LMG S-19264T (=DSM 44701T), isolated from a smear-ripened cheese.</title>
        <authorList>
            <consortium name="US DOE Joint Genome Institute (JGI-PGF)"/>
            <person name="Walter F."/>
            <person name="Albersmeier A."/>
            <person name="Kalinowski J."/>
            <person name="Ruckert C."/>
        </authorList>
    </citation>
    <scope>NUCLEOTIDE SEQUENCE</scope>
    <source>
        <strain evidence="2">VKM B-1513</strain>
    </source>
</reference>
<dbReference type="PROSITE" id="PS51257">
    <property type="entry name" value="PROKAR_LIPOPROTEIN"/>
    <property type="match status" value="1"/>
</dbReference>
<evidence type="ECO:0000313" key="2">
    <source>
        <dbReference type="EMBL" id="GLK53837.1"/>
    </source>
</evidence>
<proteinExistence type="predicted"/>
<comment type="caution">
    <text evidence="2">The sequence shown here is derived from an EMBL/GenBank/DDBJ whole genome shotgun (WGS) entry which is preliminary data.</text>
</comment>
<evidence type="ECO:0000313" key="3">
    <source>
        <dbReference type="Proteomes" id="UP001143486"/>
    </source>
</evidence>
<name>A0A9W6INY7_9PROT</name>
<dbReference type="RefSeq" id="WP_271188176.1">
    <property type="nucleotide sequence ID" value="NZ_BSFE01000014.1"/>
</dbReference>
<evidence type="ECO:0000256" key="1">
    <source>
        <dbReference type="SAM" id="Phobius"/>
    </source>
</evidence>
<feature type="transmembrane region" description="Helical" evidence="1">
    <location>
        <begin position="42"/>
        <end position="58"/>
    </location>
</feature>
<accession>A0A9W6INY7</accession>